<gene>
    <name evidence="2" type="ORF">SAMN05444168_6798</name>
</gene>
<feature type="compositionally biased region" description="Basic residues" evidence="1">
    <location>
        <begin position="99"/>
        <end position="112"/>
    </location>
</feature>
<sequence>MSCANRRAIGSTVCRTSYTPLVRITLDDGGTVPLPAGIERDYLDDALQMIEKATLDEESEDAVEFELGRCMETNNRLTVADRAPISDANSPSSFAAKPGKNRSNKVARGAHRASVKLLDRPDASTATIAWRDSTHCCYGDQVWRASRSRVKGVCAMSGRAIFPNDEVFKPRRGRASPLNAHAMILAVVLDETG</sequence>
<name>A0A1N6KCP0_9BURK</name>
<reference evidence="2 3" key="1">
    <citation type="submission" date="2016-11" db="EMBL/GenBank/DDBJ databases">
        <authorList>
            <person name="Jaros S."/>
            <person name="Januszkiewicz K."/>
            <person name="Wedrychowicz H."/>
        </authorList>
    </citation>
    <scope>NUCLEOTIDE SEQUENCE [LARGE SCALE GENOMIC DNA]</scope>
    <source>
        <strain evidence="2 3">GAS86</strain>
    </source>
</reference>
<feature type="region of interest" description="Disordered" evidence="1">
    <location>
        <begin position="88"/>
        <end position="112"/>
    </location>
</feature>
<dbReference type="EMBL" id="FSRM01000002">
    <property type="protein sequence ID" value="SIO54310.1"/>
    <property type="molecule type" value="Genomic_DNA"/>
</dbReference>
<evidence type="ECO:0000313" key="2">
    <source>
        <dbReference type="EMBL" id="SIO54310.1"/>
    </source>
</evidence>
<evidence type="ECO:0008006" key="4">
    <source>
        <dbReference type="Google" id="ProtNLM"/>
    </source>
</evidence>
<dbReference type="Pfam" id="PF11811">
    <property type="entry name" value="DUF3331"/>
    <property type="match status" value="1"/>
</dbReference>
<dbReference type="Proteomes" id="UP000184693">
    <property type="component" value="Unassembled WGS sequence"/>
</dbReference>
<evidence type="ECO:0000313" key="3">
    <source>
        <dbReference type="Proteomes" id="UP000184693"/>
    </source>
</evidence>
<protein>
    <recommendedName>
        <fullName evidence="4">DUF3331 domain-containing protein</fullName>
    </recommendedName>
</protein>
<evidence type="ECO:0000256" key="1">
    <source>
        <dbReference type="SAM" id="MobiDB-lite"/>
    </source>
</evidence>
<proteinExistence type="predicted"/>
<dbReference type="AlphaFoldDB" id="A0A1N6KCP0"/>
<dbReference type="InterPro" id="IPR021769">
    <property type="entry name" value="DUF3331"/>
</dbReference>
<organism evidence="2 3">
    <name type="scientific">Paraburkholderia phenazinium</name>
    <dbReference type="NCBI Taxonomy" id="60549"/>
    <lineage>
        <taxon>Bacteria</taxon>
        <taxon>Pseudomonadati</taxon>
        <taxon>Pseudomonadota</taxon>
        <taxon>Betaproteobacteria</taxon>
        <taxon>Burkholderiales</taxon>
        <taxon>Burkholderiaceae</taxon>
        <taxon>Paraburkholderia</taxon>
    </lineage>
</organism>
<accession>A0A1N6KCP0</accession>